<evidence type="ECO:0000313" key="2">
    <source>
        <dbReference type="EMBL" id="HIV12877.1"/>
    </source>
</evidence>
<dbReference type="Pfam" id="PF06961">
    <property type="entry name" value="DUF1294"/>
    <property type="match status" value="1"/>
</dbReference>
<protein>
    <submittedName>
        <fullName evidence="2">DUF1294 domain-containing protein</fullName>
    </submittedName>
</protein>
<keyword evidence="1" id="KW-1133">Transmembrane helix</keyword>
<feature type="transmembrane region" description="Helical" evidence="1">
    <location>
        <begin position="69"/>
        <end position="88"/>
    </location>
</feature>
<gene>
    <name evidence="2" type="ORF">IAA63_07030</name>
</gene>
<keyword evidence="1" id="KW-0472">Membrane</keyword>
<dbReference type="AlphaFoldDB" id="A0A9D1NUS9"/>
<dbReference type="EMBL" id="DVON01000157">
    <property type="protein sequence ID" value="HIV12877.1"/>
    <property type="molecule type" value="Genomic_DNA"/>
</dbReference>
<reference evidence="2" key="2">
    <citation type="journal article" date="2021" name="PeerJ">
        <title>Extensive microbial diversity within the chicken gut microbiome revealed by metagenomics and culture.</title>
        <authorList>
            <person name="Gilroy R."/>
            <person name="Ravi A."/>
            <person name="Getino M."/>
            <person name="Pursley I."/>
            <person name="Horton D.L."/>
            <person name="Alikhan N.F."/>
            <person name="Baker D."/>
            <person name="Gharbi K."/>
            <person name="Hall N."/>
            <person name="Watson M."/>
            <person name="Adriaenssens E.M."/>
            <person name="Foster-Nyarko E."/>
            <person name="Jarju S."/>
            <person name="Secka A."/>
            <person name="Antonio M."/>
            <person name="Oren A."/>
            <person name="Chaudhuri R.R."/>
            <person name="La Ragione R."/>
            <person name="Hildebrand F."/>
            <person name="Pallen M.J."/>
        </authorList>
    </citation>
    <scope>NUCLEOTIDE SEQUENCE</scope>
    <source>
        <strain evidence="2">ChiBcec2-4451</strain>
    </source>
</reference>
<dbReference type="InterPro" id="IPR010718">
    <property type="entry name" value="DUF1294"/>
</dbReference>
<evidence type="ECO:0000313" key="3">
    <source>
        <dbReference type="Proteomes" id="UP000886723"/>
    </source>
</evidence>
<proteinExistence type="predicted"/>
<keyword evidence="1" id="KW-0812">Transmembrane</keyword>
<accession>A0A9D1NUS9</accession>
<comment type="caution">
    <text evidence="2">The sequence shown here is derived from an EMBL/GenBank/DDBJ whole genome shotgun (WGS) entry which is preliminary data.</text>
</comment>
<organism evidence="2 3">
    <name type="scientific">Candidatus Pullilachnospira stercoravium</name>
    <dbReference type="NCBI Taxonomy" id="2840913"/>
    <lineage>
        <taxon>Bacteria</taxon>
        <taxon>Bacillati</taxon>
        <taxon>Bacillota</taxon>
        <taxon>Clostridia</taxon>
        <taxon>Lachnospirales</taxon>
        <taxon>Lachnospiraceae</taxon>
        <taxon>Lachnospiraceae incertae sedis</taxon>
        <taxon>Candidatus Pullilachnospira</taxon>
    </lineage>
</organism>
<sequence>MKWLLLYLLVINAAGFLLFFSDKRRAVQNRWRIRESWLMAAALLGGSIGCLAGMYLFRHKTKHRKFTIGIPLILLLEAACAAGLFYWYQTAVPYNRDPVRLVRHELSSLTSLDSGDVDQIVSYQDLFPSEDSDKAIPQSIRELFVDFFKPFGYKILNTEKSGDEAVVTVRLTTLDGEAVAAEYTRAALSSQIQNTASPTAVEFSLEDCYLLLGTVLKENTFDTVTSECEISLHRRDGIWEISSSSQLTDAVTNHFAASVSDPYLLTPSETAQVYLDTLKSFDMEQLTRYFSLDSLFSGDAEYKRSISQALSQQLLTYLDYQILEESISEDKTTATVSMELTSCDCYSIMENYQEQVLSYAQTSQALQDGISGRLNKANDILISCIQNNTESATTTLEANLENDGSGWNLKSDNTFSEALLGNISEAMDEVLQQIS</sequence>
<reference evidence="2" key="1">
    <citation type="submission" date="2020-10" db="EMBL/GenBank/DDBJ databases">
        <authorList>
            <person name="Gilroy R."/>
        </authorList>
    </citation>
    <scope>NUCLEOTIDE SEQUENCE</scope>
    <source>
        <strain evidence="2">ChiBcec2-4451</strain>
    </source>
</reference>
<name>A0A9D1NUS9_9FIRM</name>
<feature type="transmembrane region" description="Helical" evidence="1">
    <location>
        <begin position="36"/>
        <end position="57"/>
    </location>
</feature>
<dbReference type="Proteomes" id="UP000886723">
    <property type="component" value="Unassembled WGS sequence"/>
</dbReference>
<evidence type="ECO:0000256" key="1">
    <source>
        <dbReference type="SAM" id="Phobius"/>
    </source>
</evidence>